<dbReference type="Proteomes" id="UP000676565">
    <property type="component" value="Unassembled WGS sequence"/>
</dbReference>
<feature type="domain" description="ATP-grasp" evidence="5">
    <location>
        <begin position="100"/>
        <end position="281"/>
    </location>
</feature>
<dbReference type="Gene3D" id="3.40.50.20">
    <property type="match status" value="1"/>
</dbReference>
<evidence type="ECO:0000313" key="6">
    <source>
        <dbReference type="EMBL" id="MBP3956561.1"/>
    </source>
</evidence>
<dbReference type="Gene3D" id="3.30.1490.20">
    <property type="entry name" value="ATP-grasp fold, A domain"/>
    <property type="match status" value="1"/>
</dbReference>
<evidence type="ECO:0000259" key="5">
    <source>
        <dbReference type="PROSITE" id="PS50975"/>
    </source>
</evidence>
<dbReference type="RefSeq" id="WP_210654799.1">
    <property type="nucleotide sequence ID" value="NZ_JAGKQQ010000001.1"/>
</dbReference>
<reference evidence="6 7" key="1">
    <citation type="submission" date="2021-04" db="EMBL/GenBank/DDBJ databases">
        <authorList>
            <person name="Ivanova A."/>
        </authorList>
    </citation>
    <scope>NUCLEOTIDE SEQUENCE [LARGE SCALE GENOMIC DNA]</scope>
    <source>
        <strain evidence="6 7">G18</strain>
    </source>
</reference>
<dbReference type="GO" id="GO:0016874">
    <property type="term" value="F:ligase activity"/>
    <property type="evidence" value="ECO:0007669"/>
    <property type="project" value="UniProtKB-KW"/>
</dbReference>
<accession>A0ABS5BSD8</accession>
<keyword evidence="1" id="KW-0479">Metal-binding</keyword>
<comment type="caution">
    <text evidence="6">The sequence shown here is derived from an EMBL/GenBank/DDBJ whole genome shotgun (WGS) entry which is preliminary data.</text>
</comment>
<keyword evidence="3 4" id="KW-0067">ATP-binding</keyword>
<dbReference type="NCBIfam" id="TIGR00768">
    <property type="entry name" value="rimK_fam"/>
    <property type="match status" value="1"/>
</dbReference>
<evidence type="ECO:0000256" key="3">
    <source>
        <dbReference type="ARBA" id="ARBA00022840"/>
    </source>
</evidence>
<gene>
    <name evidence="6" type="ORF">J8F10_14875</name>
</gene>
<proteinExistence type="predicted"/>
<dbReference type="Pfam" id="PF08443">
    <property type="entry name" value="RimK"/>
    <property type="match status" value="1"/>
</dbReference>
<keyword evidence="7" id="KW-1185">Reference proteome</keyword>
<dbReference type="PANTHER" id="PTHR21621:SF0">
    <property type="entry name" value="BETA-CITRYLGLUTAMATE SYNTHASE B-RELATED"/>
    <property type="match status" value="1"/>
</dbReference>
<keyword evidence="6" id="KW-0436">Ligase</keyword>
<organism evidence="6 7">
    <name type="scientific">Gemmata palustris</name>
    <dbReference type="NCBI Taxonomy" id="2822762"/>
    <lineage>
        <taxon>Bacteria</taxon>
        <taxon>Pseudomonadati</taxon>
        <taxon>Planctomycetota</taxon>
        <taxon>Planctomycetia</taxon>
        <taxon>Gemmatales</taxon>
        <taxon>Gemmataceae</taxon>
        <taxon>Gemmata</taxon>
    </lineage>
</organism>
<protein>
    <submittedName>
        <fullName evidence="6">RimK family alpha-L-glutamate ligase</fullName>
    </submittedName>
</protein>
<evidence type="ECO:0000256" key="1">
    <source>
        <dbReference type="ARBA" id="ARBA00022723"/>
    </source>
</evidence>
<dbReference type="InterPro" id="IPR004666">
    <property type="entry name" value="Rp_bS6_RimK/Lys_biosynth_LsyX"/>
</dbReference>
<evidence type="ECO:0000256" key="2">
    <source>
        <dbReference type="ARBA" id="ARBA00022741"/>
    </source>
</evidence>
<dbReference type="SUPFAM" id="SSF56059">
    <property type="entry name" value="Glutathione synthetase ATP-binding domain-like"/>
    <property type="match status" value="1"/>
</dbReference>
<dbReference type="EMBL" id="JAGKQQ010000001">
    <property type="protein sequence ID" value="MBP3956561.1"/>
    <property type="molecule type" value="Genomic_DNA"/>
</dbReference>
<dbReference type="InterPro" id="IPR013815">
    <property type="entry name" value="ATP_grasp_subdomain_1"/>
</dbReference>
<name>A0ABS5BSD8_9BACT</name>
<dbReference type="InterPro" id="IPR011761">
    <property type="entry name" value="ATP-grasp"/>
</dbReference>
<evidence type="ECO:0000313" key="7">
    <source>
        <dbReference type="Proteomes" id="UP000676565"/>
    </source>
</evidence>
<sequence length="284" mass="30177">MKIAILSGGTGWHVQDLVRAAGELGHDARPLDFRGLSAGVNCASDALATFDAVLVRTMPAGSLEQVVLRMDLLHEAAARGMPVLNPPRAIEVCVDKYLTTARLARAGIATPPTAVCQKSDDAMTCFADLGGDVVLKPLFGSEGRGMCRITDPETAWRTFRVLEQTGQVIYLQQFVRHPGRDFRAFVIGDRVVASMRRTAVNDWRTNVAQGGTAEPVVLSASDTALALRAAEVVGCPIAGVDLLPGPNGEMFVIEVNAVPGWKALAPTCGVDVAKEVVRFLAEGT</sequence>
<dbReference type="PROSITE" id="PS50975">
    <property type="entry name" value="ATP_GRASP"/>
    <property type="match status" value="1"/>
</dbReference>
<dbReference type="InterPro" id="IPR013651">
    <property type="entry name" value="ATP-grasp_RimK-type"/>
</dbReference>
<dbReference type="Gene3D" id="3.30.470.20">
    <property type="entry name" value="ATP-grasp fold, B domain"/>
    <property type="match status" value="1"/>
</dbReference>
<keyword evidence="2 4" id="KW-0547">Nucleotide-binding</keyword>
<dbReference type="PANTHER" id="PTHR21621">
    <property type="entry name" value="RIBOSOMAL PROTEIN S6 MODIFICATION PROTEIN"/>
    <property type="match status" value="1"/>
</dbReference>
<evidence type="ECO:0000256" key="4">
    <source>
        <dbReference type="PROSITE-ProRule" id="PRU00409"/>
    </source>
</evidence>